<dbReference type="PANTHER" id="PTHR11289:SF0">
    <property type="entry name" value="BREAST CANCER TYPE 2 SUSCEPTIBILITY PROTEIN"/>
    <property type="match status" value="1"/>
</dbReference>
<dbReference type="InterPro" id="IPR015525">
    <property type="entry name" value="BRCA2"/>
</dbReference>
<organism evidence="1 2">
    <name type="scientific">Musa troglodytarum</name>
    <name type="common">fe'i banana</name>
    <dbReference type="NCBI Taxonomy" id="320322"/>
    <lineage>
        <taxon>Eukaryota</taxon>
        <taxon>Viridiplantae</taxon>
        <taxon>Streptophyta</taxon>
        <taxon>Embryophyta</taxon>
        <taxon>Tracheophyta</taxon>
        <taxon>Spermatophyta</taxon>
        <taxon>Magnoliopsida</taxon>
        <taxon>Liliopsida</taxon>
        <taxon>Zingiberales</taxon>
        <taxon>Musaceae</taxon>
        <taxon>Musa</taxon>
    </lineage>
</organism>
<name>A0A9E7KS91_9LILI</name>
<protein>
    <submittedName>
        <fullName evidence="1">BRCA2, helical</fullName>
    </submittedName>
</protein>
<dbReference type="OrthoDB" id="21095at2759"/>
<evidence type="ECO:0000313" key="1">
    <source>
        <dbReference type="EMBL" id="URE25430.1"/>
    </source>
</evidence>
<sequence>DVGEIAKASQTKASSLPNQAEMFSAHVSSKILVLQKWINENHVDNSSFSVCTESQALEIGSVNFDDVSLHLECWEEFLFKFNEMKRTREVRRGRNGSHPVSETIARWREHNRQLDCSIDGEKRIQNLRQSDQSKVACEAKEDRKTTVADIAVPHQSAWSCDEGFERVYHNLASFRAVGASVSSANQIKFLITKLKDEVHSDHMNVSGSRESIIEFPTVELEDEGGRNEKPSVVADACNVELYQYMPEESPNLLQCGRNNHDGYEKSVLRNPSSTEKALSIIDGSNPKTEQLHKNFRWDMNQETAGTSILDCVDVNLVQRSPENCIDIFCSTGSHLTNGQLQKTLEHKLDSSDYGQEYLISSFSPLWENEQACLKDPTFSYHEKVVSLTWKIKSDSYTLDQENARSFALENIYSSNKTPVNQKPEKDDRHSAGSAVEIVRRIENGDGMSLGGPLIDISNITVDCMNMNRLSNEKRRPGKISYVSPFKSPRSSKPSTIESNCCGRISTRYPFQLKRKNLKDFFGGPPTFQDLSGSLPHEVSNMDADNAVTYRFYDASHHDEIGLETFQVMLLKSEAIMSEQSYVFVDINDSDEGAKLCEILETAAEPEVLMADMTSKQLFSFSIYQAKQKEIRQSHLQKEIEKALKDAGLALRRPFFNPRKSVNLSNLGEIPLASFSSPMVDKDLFSHHHEGTVVGFYYLVKRARDQTYHLWVAKATENSTYSYKVIKVLHFSSMTNAFQGFNDEVRFAALLLPQVKTQKTGIEEAVYSGISILVRGNTKILYQIHVAWYRLQRG</sequence>
<dbReference type="EMBL" id="CP097510">
    <property type="protein sequence ID" value="URE25430.1"/>
    <property type="molecule type" value="Genomic_DNA"/>
</dbReference>
<evidence type="ECO:0000313" key="2">
    <source>
        <dbReference type="Proteomes" id="UP001055439"/>
    </source>
</evidence>
<keyword evidence="2" id="KW-1185">Reference proteome</keyword>
<dbReference type="Proteomes" id="UP001055439">
    <property type="component" value="Chromosome 8"/>
</dbReference>
<dbReference type="SUPFAM" id="SSF81878">
    <property type="entry name" value="BRCA2 tower domain"/>
    <property type="match status" value="1"/>
</dbReference>
<accession>A0A9E7KS91</accession>
<dbReference type="GO" id="GO:0006355">
    <property type="term" value="P:regulation of DNA-templated transcription"/>
    <property type="evidence" value="ECO:0007669"/>
    <property type="project" value="TreeGrafter"/>
</dbReference>
<dbReference type="AlphaFoldDB" id="A0A9E7KS91"/>
<dbReference type="PANTHER" id="PTHR11289">
    <property type="entry name" value="BREAST CANCER TYPE 2 SUSCEPTIBILITY PROTEIN BRCA2"/>
    <property type="match status" value="1"/>
</dbReference>
<feature type="non-terminal residue" evidence="1">
    <location>
        <position position="1"/>
    </location>
</feature>
<dbReference type="Gene3D" id="6.10.70.10">
    <property type="match status" value="1"/>
</dbReference>
<dbReference type="GO" id="GO:0000724">
    <property type="term" value="P:double-strand break repair via homologous recombination"/>
    <property type="evidence" value="ECO:0007669"/>
    <property type="project" value="InterPro"/>
</dbReference>
<reference evidence="1" key="1">
    <citation type="submission" date="2022-05" db="EMBL/GenBank/DDBJ databases">
        <title>The Musa troglodytarum L. genome provides insights into the mechanism of non-climacteric behaviour and enrichment of carotenoids.</title>
        <authorList>
            <person name="Wang J."/>
        </authorList>
    </citation>
    <scope>NUCLEOTIDE SEQUENCE</scope>
    <source>
        <tissue evidence="1">Leaf</tissue>
    </source>
</reference>
<proteinExistence type="predicted"/>
<gene>
    <name evidence="1" type="ORF">MUK42_34508</name>
</gene>